<organism evidence="2 3">
    <name type="scientific">Oedothorax gibbosus</name>
    <dbReference type="NCBI Taxonomy" id="931172"/>
    <lineage>
        <taxon>Eukaryota</taxon>
        <taxon>Metazoa</taxon>
        <taxon>Ecdysozoa</taxon>
        <taxon>Arthropoda</taxon>
        <taxon>Chelicerata</taxon>
        <taxon>Arachnida</taxon>
        <taxon>Araneae</taxon>
        <taxon>Araneomorphae</taxon>
        <taxon>Entelegynae</taxon>
        <taxon>Araneoidea</taxon>
        <taxon>Linyphiidae</taxon>
        <taxon>Erigoninae</taxon>
        <taxon>Oedothorax</taxon>
    </lineage>
</organism>
<reference evidence="2 3" key="1">
    <citation type="journal article" date="2022" name="Nat. Ecol. Evol.">
        <title>A masculinizing supergene underlies an exaggerated male reproductive morph in a spider.</title>
        <authorList>
            <person name="Hendrickx F."/>
            <person name="De Corte Z."/>
            <person name="Sonet G."/>
            <person name="Van Belleghem S.M."/>
            <person name="Kostlbacher S."/>
            <person name="Vangestel C."/>
        </authorList>
    </citation>
    <scope>NUCLEOTIDE SEQUENCE [LARGE SCALE GENOMIC DNA]</scope>
    <source>
        <strain evidence="2">W744_W776</strain>
    </source>
</reference>
<dbReference type="InterPro" id="IPR051367">
    <property type="entry name" value="mRNA_TranslReg/HistoneTransl"/>
</dbReference>
<proteinExistence type="predicted"/>
<gene>
    <name evidence="2" type="ORF">JTE90_024426</name>
</gene>
<dbReference type="PANTHER" id="PTHR23254">
    <property type="entry name" value="EIF4G DOMAIN PROTEIN"/>
    <property type="match status" value="1"/>
</dbReference>
<dbReference type="GO" id="GO:0006446">
    <property type="term" value="P:regulation of translational initiation"/>
    <property type="evidence" value="ECO:0007669"/>
    <property type="project" value="TreeGrafter"/>
</dbReference>
<evidence type="ECO:0000256" key="1">
    <source>
        <dbReference type="SAM" id="MobiDB-lite"/>
    </source>
</evidence>
<dbReference type="GO" id="GO:0008494">
    <property type="term" value="F:translation activator activity"/>
    <property type="evidence" value="ECO:0007669"/>
    <property type="project" value="TreeGrafter"/>
</dbReference>
<dbReference type="Proteomes" id="UP000827092">
    <property type="component" value="Unassembled WGS sequence"/>
</dbReference>
<dbReference type="AlphaFoldDB" id="A0AAV6UF74"/>
<keyword evidence="3" id="KW-1185">Reference proteome</keyword>
<name>A0AAV6UF74_9ARAC</name>
<protein>
    <submittedName>
        <fullName evidence="2">Uncharacterized protein</fullName>
    </submittedName>
</protein>
<sequence length="301" mass="34027">MPIYCFYSTENFFSACQVPLRIIFLHQKMATKARGRGYALSKNAQSGELRRPGETSMGISNASKINGKEPVLSKSPEDNIEKICNTMAAIDLSLPQSALETFAGELKAVCKTSELLEKCAENLFQFALKSKWNAHAVAVFCNFHGEITVEQVKLRNLFFKKLQGRYLERSKAYQELDKFLLDATFACEVFHHVRIAGAHLKVLSGPVLDYFGMLLTGASQKEVEVVMEQFPKCYKNIKDCDGFDDLLTKLRKQIISETTTVTVKAMMLELFELILTDWKVMNPSAKTFYETLSKPIVRICD</sequence>
<accession>A0AAV6UF74</accession>
<dbReference type="EMBL" id="JAFNEN010000431">
    <property type="protein sequence ID" value="KAG8183117.1"/>
    <property type="molecule type" value="Genomic_DNA"/>
</dbReference>
<feature type="region of interest" description="Disordered" evidence="1">
    <location>
        <begin position="44"/>
        <end position="74"/>
    </location>
</feature>
<evidence type="ECO:0000313" key="3">
    <source>
        <dbReference type="Proteomes" id="UP000827092"/>
    </source>
</evidence>
<dbReference type="PANTHER" id="PTHR23254:SF16">
    <property type="entry name" value="CBP80_20-DEPENDENT TRANSLATION INITIATION FACTOR"/>
    <property type="match status" value="1"/>
</dbReference>
<dbReference type="GO" id="GO:0005829">
    <property type="term" value="C:cytosol"/>
    <property type="evidence" value="ECO:0007669"/>
    <property type="project" value="TreeGrafter"/>
</dbReference>
<evidence type="ECO:0000313" key="2">
    <source>
        <dbReference type="EMBL" id="KAG8183117.1"/>
    </source>
</evidence>
<dbReference type="Gene3D" id="1.25.40.180">
    <property type="match status" value="1"/>
</dbReference>
<comment type="caution">
    <text evidence="2">The sequence shown here is derived from an EMBL/GenBank/DDBJ whole genome shotgun (WGS) entry which is preliminary data.</text>
</comment>